<evidence type="ECO:0000256" key="1">
    <source>
        <dbReference type="SAM" id="Phobius"/>
    </source>
</evidence>
<dbReference type="STRING" id="1296565.SAMN05660657_02111"/>
<proteinExistence type="predicted"/>
<evidence type="ECO:0000313" key="2">
    <source>
        <dbReference type="EMBL" id="SFT63730.1"/>
    </source>
</evidence>
<keyword evidence="1" id="KW-0472">Membrane</keyword>
<reference evidence="3" key="1">
    <citation type="submission" date="2016-10" db="EMBL/GenBank/DDBJ databases">
        <authorList>
            <person name="Varghese N."/>
            <person name="Submissions S."/>
        </authorList>
    </citation>
    <scope>NUCLEOTIDE SEQUENCE [LARGE SCALE GENOMIC DNA]</scope>
    <source>
        <strain evidence="3">DSM 46136</strain>
    </source>
</reference>
<sequence length="73" mass="7590">MGGGPARPGDGRTAARRERLVALLVLGIGVVLLVSSPTWFASDRTAVGVAQLFVGVFLLAVGGFLLRRSRARG</sequence>
<keyword evidence="1" id="KW-0812">Transmembrane</keyword>
<keyword evidence="3" id="KW-1185">Reference proteome</keyword>
<accession>A0A1I6ZM49</accession>
<organism evidence="2 3">
    <name type="scientific">Geodermatophilus amargosae</name>
    <dbReference type="NCBI Taxonomy" id="1296565"/>
    <lineage>
        <taxon>Bacteria</taxon>
        <taxon>Bacillati</taxon>
        <taxon>Actinomycetota</taxon>
        <taxon>Actinomycetes</taxon>
        <taxon>Geodermatophilales</taxon>
        <taxon>Geodermatophilaceae</taxon>
        <taxon>Geodermatophilus</taxon>
    </lineage>
</organism>
<dbReference type="AlphaFoldDB" id="A0A1I6ZM49"/>
<dbReference type="Proteomes" id="UP000199546">
    <property type="component" value="Unassembled WGS sequence"/>
</dbReference>
<gene>
    <name evidence="2" type="ORF">SAMN05660657_02111</name>
</gene>
<feature type="transmembrane region" description="Helical" evidence="1">
    <location>
        <begin position="46"/>
        <end position="66"/>
    </location>
</feature>
<name>A0A1I6ZM49_9ACTN</name>
<dbReference type="EMBL" id="FPBA01000005">
    <property type="protein sequence ID" value="SFT63730.1"/>
    <property type="molecule type" value="Genomic_DNA"/>
</dbReference>
<protein>
    <submittedName>
        <fullName evidence="2">Uncharacterized protein</fullName>
    </submittedName>
</protein>
<keyword evidence="1" id="KW-1133">Transmembrane helix</keyword>
<feature type="transmembrane region" description="Helical" evidence="1">
    <location>
        <begin position="20"/>
        <end position="40"/>
    </location>
</feature>
<evidence type="ECO:0000313" key="3">
    <source>
        <dbReference type="Proteomes" id="UP000199546"/>
    </source>
</evidence>
<dbReference type="RefSeq" id="WP_093579327.1">
    <property type="nucleotide sequence ID" value="NZ_FPBA01000005.1"/>
</dbReference>